<evidence type="ECO:0000313" key="7">
    <source>
        <dbReference type="Proteomes" id="UP000078476"/>
    </source>
</evidence>
<dbReference type="Gene3D" id="3.40.1090.10">
    <property type="entry name" value="Cytosolic phospholipase A2 catalytic domain"/>
    <property type="match status" value="1"/>
</dbReference>
<evidence type="ECO:0000313" key="6">
    <source>
        <dbReference type="EMBL" id="OAI13423.1"/>
    </source>
</evidence>
<dbReference type="SUPFAM" id="SSF52151">
    <property type="entry name" value="FabD/lysophospholipase-like"/>
    <property type="match status" value="1"/>
</dbReference>
<dbReference type="InterPro" id="IPR002641">
    <property type="entry name" value="PNPLA_dom"/>
</dbReference>
<dbReference type="EMBL" id="LUUI01000120">
    <property type="protein sequence ID" value="OAI13423.1"/>
    <property type="molecule type" value="Genomic_DNA"/>
</dbReference>
<accession>A0A177N7E4</accession>
<dbReference type="GO" id="GO:0004620">
    <property type="term" value="F:phospholipase activity"/>
    <property type="evidence" value="ECO:0007669"/>
    <property type="project" value="TreeGrafter"/>
</dbReference>
<feature type="active site" description="Proton acceptor" evidence="4">
    <location>
        <position position="212"/>
    </location>
</feature>
<dbReference type="RefSeq" id="WP_066984351.1">
    <property type="nucleotide sequence ID" value="NZ_LUUI01000120.1"/>
</dbReference>
<protein>
    <submittedName>
        <fullName evidence="6">Patatin</fullName>
    </submittedName>
</protein>
<dbReference type="PANTHER" id="PTHR24185:SF1">
    <property type="entry name" value="CALCIUM-INDEPENDENT PHOSPHOLIPASE A2-GAMMA"/>
    <property type="match status" value="1"/>
</dbReference>
<dbReference type="AlphaFoldDB" id="A0A177N7E4"/>
<keyword evidence="3 4" id="KW-0443">Lipid metabolism</keyword>
<feature type="domain" description="PNPLA" evidence="5">
    <location>
        <begin position="18"/>
        <end position="226"/>
    </location>
</feature>
<evidence type="ECO:0000259" key="5">
    <source>
        <dbReference type="PROSITE" id="PS51635"/>
    </source>
</evidence>
<keyword evidence="7" id="KW-1185">Reference proteome</keyword>
<name>A0A177N7E4_9GAMM</name>
<keyword evidence="1 4" id="KW-0378">Hydrolase</keyword>
<proteinExistence type="predicted"/>
<dbReference type="PANTHER" id="PTHR24185">
    <property type="entry name" value="CALCIUM-INDEPENDENT PHOSPHOLIPASE A2-GAMMA"/>
    <property type="match status" value="1"/>
</dbReference>
<dbReference type="PROSITE" id="PS51635">
    <property type="entry name" value="PNPLA"/>
    <property type="match status" value="1"/>
</dbReference>
<dbReference type="GO" id="GO:0016020">
    <property type="term" value="C:membrane"/>
    <property type="evidence" value="ECO:0007669"/>
    <property type="project" value="TreeGrafter"/>
</dbReference>
<evidence type="ECO:0000256" key="1">
    <source>
        <dbReference type="ARBA" id="ARBA00022801"/>
    </source>
</evidence>
<dbReference type="GO" id="GO:0016042">
    <property type="term" value="P:lipid catabolic process"/>
    <property type="evidence" value="ECO:0007669"/>
    <property type="project" value="UniProtKB-UniRule"/>
</dbReference>
<feature type="short sequence motif" description="GXSXG" evidence="4">
    <location>
        <begin position="62"/>
        <end position="66"/>
    </location>
</feature>
<dbReference type="InterPro" id="IPR016035">
    <property type="entry name" value="Acyl_Trfase/lysoPLipase"/>
</dbReference>
<feature type="short sequence motif" description="DGA/G" evidence="4">
    <location>
        <begin position="212"/>
        <end position="214"/>
    </location>
</feature>
<gene>
    <name evidence="6" type="ORF">A1359_12360</name>
</gene>
<dbReference type="Pfam" id="PF01734">
    <property type="entry name" value="Patatin"/>
    <property type="match status" value="1"/>
</dbReference>
<keyword evidence="2 4" id="KW-0442">Lipid degradation</keyword>
<dbReference type="OrthoDB" id="9807112at2"/>
<dbReference type="Proteomes" id="UP000078476">
    <property type="component" value="Unassembled WGS sequence"/>
</dbReference>
<evidence type="ECO:0000256" key="2">
    <source>
        <dbReference type="ARBA" id="ARBA00022963"/>
    </source>
</evidence>
<reference evidence="6 7" key="1">
    <citation type="submission" date="2016-03" db="EMBL/GenBank/DDBJ databases">
        <authorList>
            <person name="Ploux O."/>
        </authorList>
    </citation>
    <scope>NUCLEOTIDE SEQUENCE [LARGE SCALE GENOMIC DNA]</scope>
    <source>
        <strain evidence="6 7">R-45370</strain>
    </source>
</reference>
<feature type="short sequence motif" description="GXGXXG" evidence="4">
    <location>
        <begin position="22"/>
        <end position="27"/>
    </location>
</feature>
<sequence>MSQTVLDRMQAPGPKKILACDGGGILGLMSVEILAKLEYDLRVKLGKDDKFVLADYFDFVCGTSTGAIIAACIASGMSMTKIRQFYLNSGEQMFDKASLLKRLRYSYNDEPLAKLLKQAFDEQLLESNATLGSSKLRSLLMMVLRNHSTDSPWPVSNNPLAKYNDLSRRDCNLFLPLWQLVRASTAAPTYFPPEVVTFAEGSPEEYNFIFVDGGVTTYNNPAYLAFQMVTAAPYKINWPTGEDQLLIVSIGTGSAAKTLAKNTDVGELNILHFAQNVPSALMNAASAGWDMVCRTLGACRHGGLIDREIGDMLQSPNTANFSGPKLFSYLRYDPSVTREGLDALGLRDVDPEHVQTLDSVAYIGDIQRVGIEYAKAHIKLEHFKGFV</sequence>
<feature type="active site" description="Nucleophile" evidence="4">
    <location>
        <position position="64"/>
    </location>
</feature>
<organism evidence="6 7">
    <name type="scientific">Methylomonas lenta</name>
    <dbReference type="NCBI Taxonomy" id="980561"/>
    <lineage>
        <taxon>Bacteria</taxon>
        <taxon>Pseudomonadati</taxon>
        <taxon>Pseudomonadota</taxon>
        <taxon>Gammaproteobacteria</taxon>
        <taxon>Methylococcales</taxon>
        <taxon>Methylococcaceae</taxon>
        <taxon>Methylomonas</taxon>
    </lineage>
</organism>
<comment type="caution">
    <text evidence="6">The sequence shown here is derived from an EMBL/GenBank/DDBJ whole genome shotgun (WGS) entry which is preliminary data.</text>
</comment>
<dbReference type="STRING" id="980561.A1359_12360"/>
<dbReference type="GO" id="GO:0006631">
    <property type="term" value="P:fatty acid metabolic process"/>
    <property type="evidence" value="ECO:0007669"/>
    <property type="project" value="TreeGrafter"/>
</dbReference>
<evidence type="ECO:0000256" key="4">
    <source>
        <dbReference type="PROSITE-ProRule" id="PRU01161"/>
    </source>
</evidence>
<evidence type="ECO:0000256" key="3">
    <source>
        <dbReference type="ARBA" id="ARBA00023098"/>
    </source>
</evidence>